<keyword evidence="5 8" id="KW-0418">Kinase</keyword>
<gene>
    <name evidence="9" type="ORF">COT66_00185</name>
</gene>
<keyword evidence="6 7" id="KW-0067">ATP-binding</keyword>
<dbReference type="PANTHER" id="PTHR11406">
    <property type="entry name" value="PHOSPHOGLYCERATE KINASE"/>
    <property type="match status" value="1"/>
</dbReference>
<comment type="catalytic activity">
    <reaction evidence="1 8">
        <text>(2R)-3-phosphoglycerate + ATP = (2R)-3-phospho-glyceroyl phosphate + ADP</text>
        <dbReference type="Rhea" id="RHEA:14801"/>
        <dbReference type="ChEBI" id="CHEBI:30616"/>
        <dbReference type="ChEBI" id="CHEBI:57604"/>
        <dbReference type="ChEBI" id="CHEBI:58272"/>
        <dbReference type="ChEBI" id="CHEBI:456216"/>
        <dbReference type="EC" id="2.7.2.3"/>
    </reaction>
</comment>
<dbReference type="GO" id="GO:0004618">
    <property type="term" value="F:phosphoglycerate kinase activity"/>
    <property type="evidence" value="ECO:0007669"/>
    <property type="project" value="UniProtKB-EC"/>
</dbReference>
<dbReference type="GO" id="GO:0005829">
    <property type="term" value="C:cytosol"/>
    <property type="evidence" value="ECO:0007669"/>
    <property type="project" value="TreeGrafter"/>
</dbReference>
<proteinExistence type="inferred from homology"/>
<feature type="binding site" evidence="7">
    <location>
        <position position="269"/>
    </location>
    <ligand>
        <name>ATP</name>
        <dbReference type="ChEBI" id="CHEBI:30616"/>
    </ligand>
</feature>
<organism evidence="9 10">
    <name type="scientific">Candidatus Shapirobacteria bacterium CG09_land_8_20_14_0_10_49_15</name>
    <dbReference type="NCBI Taxonomy" id="1974482"/>
    <lineage>
        <taxon>Bacteria</taxon>
        <taxon>Candidatus Shapironibacteriota</taxon>
    </lineage>
</organism>
<feature type="binding site" evidence="7">
    <location>
        <position position="194"/>
    </location>
    <ligand>
        <name>ATP</name>
        <dbReference type="ChEBI" id="CHEBI:30616"/>
    </ligand>
</feature>
<dbReference type="GO" id="GO:0043531">
    <property type="term" value="F:ADP binding"/>
    <property type="evidence" value="ECO:0007669"/>
    <property type="project" value="TreeGrafter"/>
</dbReference>
<dbReference type="EMBL" id="PEZK01000004">
    <property type="protein sequence ID" value="PIU02438.1"/>
    <property type="molecule type" value="Genomic_DNA"/>
</dbReference>
<feature type="binding site" evidence="7">
    <location>
        <position position="238"/>
    </location>
    <ligand>
        <name>ATP</name>
        <dbReference type="ChEBI" id="CHEBI:30616"/>
    </ligand>
</feature>
<dbReference type="GO" id="GO:0006096">
    <property type="term" value="P:glycolytic process"/>
    <property type="evidence" value="ECO:0007669"/>
    <property type="project" value="InterPro"/>
</dbReference>
<name>A0A2M6XBQ4_9BACT</name>
<sequence>MHLPSVKDLKVAGKRVLLRTNYDVPLRKDGVADDSRIVESLETVNYLLRQKAKIIIISHLGRPEGKIVPGLSLAPVAKYLAKLLACPIPLVEKMEQAADFQNKPLIMMENLRFQPGEESNSSKFSRQLAGLADFFVNDAFAVAHRRHASVVGVPLLLPAVFGLDFMEEIVALTKVKNSPQRPVVVVLGGIKKSKIDAAKKLVGWADYLLLGGQMVIYDSMIKMIKSHRKVVGGLIRNGEDINAATIEEFKKIIAQAKTIVLAGPMGAYEAKEYERGTREICQAIADSGAYSVAGGGETEAALTKFGLTDKITYLSSGGGAMLTFLADGTLPGIEAIVKQTTT</sequence>
<dbReference type="Gene3D" id="3.40.50.1260">
    <property type="entry name" value="Phosphoglycerate kinase, N-terminal domain"/>
    <property type="match status" value="3"/>
</dbReference>
<dbReference type="GO" id="GO:0006094">
    <property type="term" value="P:gluconeogenesis"/>
    <property type="evidence" value="ECO:0007669"/>
    <property type="project" value="TreeGrafter"/>
</dbReference>
<dbReference type="InterPro" id="IPR036043">
    <property type="entry name" value="Phosphoglycerate_kinase_sf"/>
</dbReference>
<evidence type="ECO:0000313" key="10">
    <source>
        <dbReference type="Proteomes" id="UP000231214"/>
    </source>
</evidence>
<dbReference type="GO" id="GO:0005524">
    <property type="term" value="F:ATP binding"/>
    <property type="evidence" value="ECO:0007669"/>
    <property type="project" value="UniProtKB-KW"/>
</dbReference>
<dbReference type="InterPro" id="IPR001576">
    <property type="entry name" value="Phosphoglycerate_kinase"/>
</dbReference>
<dbReference type="PRINTS" id="PR00477">
    <property type="entry name" value="PHGLYCKINASE"/>
</dbReference>
<dbReference type="InterPro" id="IPR015824">
    <property type="entry name" value="Phosphoglycerate_kinase_N"/>
</dbReference>
<evidence type="ECO:0000256" key="2">
    <source>
        <dbReference type="ARBA" id="ARBA00013061"/>
    </source>
</evidence>
<evidence type="ECO:0000256" key="1">
    <source>
        <dbReference type="ARBA" id="ARBA00000642"/>
    </source>
</evidence>
<evidence type="ECO:0000256" key="6">
    <source>
        <dbReference type="ARBA" id="ARBA00022840"/>
    </source>
</evidence>
<reference evidence="10" key="1">
    <citation type="submission" date="2017-09" db="EMBL/GenBank/DDBJ databases">
        <title>Depth-based differentiation of microbial function through sediment-hosted aquifers and enrichment of novel symbionts in the deep terrestrial subsurface.</title>
        <authorList>
            <person name="Probst A.J."/>
            <person name="Ladd B."/>
            <person name="Jarett J.K."/>
            <person name="Geller-Mcgrath D.E."/>
            <person name="Sieber C.M.K."/>
            <person name="Emerson J.B."/>
            <person name="Anantharaman K."/>
            <person name="Thomas B.C."/>
            <person name="Malmstrom R."/>
            <person name="Stieglmeier M."/>
            <person name="Klingl A."/>
            <person name="Woyke T."/>
            <person name="Ryan C.M."/>
            <person name="Banfield J.F."/>
        </authorList>
    </citation>
    <scope>NUCLEOTIDE SEQUENCE [LARGE SCALE GENOMIC DNA]</scope>
</reference>
<dbReference type="Pfam" id="PF00162">
    <property type="entry name" value="PGK"/>
    <property type="match status" value="2"/>
</dbReference>
<dbReference type="PANTHER" id="PTHR11406:SF23">
    <property type="entry name" value="PHOSPHOGLYCERATE KINASE 1, CHLOROPLASTIC-RELATED"/>
    <property type="match status" value="1"/>
</dbReference>
<evidence type="ECO:0000256" key="4">
    <source>
        <dbReference type="ARBA" id="ARBA00022741"/>
    </source>
</evidence>
<evidence type="ECO:0000313" key="9">
    <source>
        <dbReference type="EMBL" id="PIU02438.1"/>
    </source>
</evidence>
<evidence type="ECO:0000256" key="5">
    <source>
        <dbReference type="ARBA" id="ARBA00022777"/>
    </source>
</evidence>
<comment type="similarity">
    <text evidence="8">Belongs to the phosphoglycerate kinase family.</text>
</comment>
<dbReference type="PIRSF" id="PIRSF000724">
    <property type="entry name" value="Pgk"/>
    <property type="match status" value="1"/>
</dbReference>
<dbReference type="Proteomes" id="UP000231214">
    <property type="component" value="Unassembled WGS sequence"/>
</dbReference>
<protein>
    <recommendedName>
        <fullName evidence="2 8">Phosphoglycerate kinase</fullName>
        <ecNumber evidence="2 8">2.7.2.3</ecNumber>
    </recommendedName>
</protein>
<evidence type="ECO:0000256" key="3">
    <source>
        <dbReference type="ARBA" id="ARBA00022679"/>
    </source>
</evidence>
<keyword evidence="3 8" id="KW-0808">Transferase</keyword>
<evidence type="ECO:0000256" key="8">
    <source>
        <dbReference type="RuleBase" id="RU000532"/>
    </source>
</evidence>
<keyword evidence="4" id="KW-0547">Nucleotide-binding</keyword>
<accession>A0A2M6XBQ4</accession>
<dbReference type="SUPFAM" id="SSF53748">
    <property type="entry name" value="Phosphoglycerate kinase"/>
    <property type="match status" value="1"/>
</dbReference>
<dbReference type="EC" id="2.7.2.3" evidence="2 8"/>
<comment type="caution">
    <text evidence="9">The sequence shown here is derived from an EMBL/GenBank/DDBJ whole genome shotgun (WGS) entry which is preliminary data.</text>
</comment>
<dbReference type="AlphaFoldDB" id="A0A2M6XBQ4"/>
<evidence type="ECO:0000256" key="7">
    <source>
        <dbReference type="PIRSR" id="PIRSR000724-2"/>
    </source>
</evidence>